<dbReference type="RefSeq" id="WP_242222600.1">
    <property type="nucleotide sequence ID" value="NZ_JAQYXP010000002.1"/>
</dbReference>
<evidence type="ECO:0000313" key="3">
    <source>
        <dbReference type="Proteomes" id="UP001407347"/>
    </source>
</evidence>
<proteinExistence type="predicted"/>
<accession>A0ABU9ZUT2</accession>
<organism evidence="2 3">
    <name type="scientific">Methylobacterium ajmalii</name>
    <dbReference type="NCBI Taxonomy" id="2738439"/>
    <lineage>
        <taxon>Bacteria</taxon>
        <taxon>Pseudomonadati</taxon>
        <taxon>Pseudomonadota</taxon>
        <taxon>Alphaproteobacteria</taxon>
        <taxon>Hyphomicrobiales</taxon>
        <taxon>Methylobacteriaceae</taxon>
        <taxon>Methylobacterium</taxon>
    </lineage>
</organism>
<evidence type="ECO:0000259" key="1">
    <source>
        <dbReference type="Pfam" id="PF19834"/>
    </source>
</evidence>
<protein>
    <submittedName>
        <fullName evidence="2">DUF6314 family protein</fullName>
    </submittedName>
</protein>
<name>A0ABU9ZUT2_9HYPH</name>
<sequence length="147" mass="15803">MKAGAQILQNFRGAWMLRRDIQPGGAQLHGDAVFAPVGEGALACRESGILTLADGSEFSAYRQYCYRLSEDIVVVEFADGPHIGTQFLSLSFARTESGLKASDVHACGDDTDHATCRMLGPAAFEVVIMVQGPAKAYELVSRYSRSG</sequence>
<reference evidence="2 3" key="1">
    <citation type="journal article" date="2023" name="PLoS ONE">
        <title>Complete genome assembly of Hawai'i environmental nontuberculous mycobacteria reveals unexpected co-isolation with methylobacteria.</title>
        <authorList>
            <person name="Hendrix J."/>
            <person name="Epperson L.E."/>
            <person name="Tong E.I."/>
            <person name="Chan Y.L."/>
            <person name="Hasan N.A."/>
            <person name="Dawrs S.N."/>
            <person name="Norton G.J."/>
            <person name="Virdi R."/>
            <person name="Crooks J.L."/>
            <person name="Chan E.D."/>
            <person name="Honda J.R."/>
            <person name="Strong M."/>
        </authorList>
    </citation>
    <scope>NUCLEOTIDE SEQUENCE [LARGE SCALE GENOMIC DNA]</scope>
    <source>
        <strain evidence="2 3">NJH_HI04-1</strain>
    </source>
</reference>
<keyword evidence="3" id="KW-1185">Reference proteome</keyword>
<dbReference type="Proteomes" id="UP001407347">
    <property type="component" value="Unassembled WGS sequence"/>
</dbReference>
<dbReference type="Pfam" id="PF19834">
    <property type="entry name" value="DUF6314"/>
    <property type="match status" value="1"/>
</dbReference>
<gene>
    <name evidence="2" type="ORF">PUR29_14500</name>
</gene>
<evidence type="ECO:0000313" key="2">
    <source>
        <dbReference type="EMBL" id="MEN3234807.1"/>
    </source>
</evidence>
<dbReference type="InterPro" id="IPR045632">
    <property type="entry name" value="DUF6314"/>
</dbReference>
<comment type="caution">
    <text evidence="2">The sequence shown here is derived from an EMBL/GenBank/DDBJ whole genome shotgun (WGS) entry which is preliminary data.</text>
</comment>
<feature type="domain" description="DUF6314" evidence="1">
    <location>
        <begin position="11"/>
        <end position="145"/>
    </location>
</feature>
<dbReference type="EMBL" id="JAQYXP010000002">
    <property type="protein sequence ID" value="MEN3234807.1"/>
    <property type="molecule type" value="Genomic_DNA"/>
</dbReference>